<accession>A0A2T5MIS4</accession>
<dbReference type="OrthoDB" id="9813525at2"/>
<evidence type="ECO:0000256" key="1">
    <source>
        <dbReference type="SAM" id="Phobius"/>
    </source>
</evidence>
<feature type="transmembrane region" description="Helical" evidence="1">
    <location>
        <begin position="6"/>
        <end position="25"/>
    </location>
</feature>
<keyword evidence="1" id="KW-0472">Membrane</keyword>
<comment type="caution">
    <text evidence="2">The sequence shown here is derived from an EMBL/GenBank/DDBJ whole genome shotgun (WGS) entry which is preliminary data.</text>
</comment>
<sequence length="138" mass="15603">MELLNYNAPGLLFPAISLLMLAYTNRFLGLTSASRGLVLQYRTKPDIRLLRQVESLRERLSLVRHTQAMGVTSLLFCTTCLFALFLDSQLTARFAFAGALLFMMASLVVSLREIYLSVRAINIEFDSLLRDAQADDHR</sequence>
<feature type="transmembrane region" description="Helical" evidence="1">
    <location>
        <begin position="68"/>
        <end position="86"/>
    </location>
</feature>
<dbReference type="InterPro" id="IPR021279">
    <property type="entry name" value="DUF2721"/>
</dbReference>
<dbReference type="AlphaFoldDB" id="A0A2T5MIS4"/>
<protein>
    <submittedName>
        <fullName evidence="2">DUF2721 domain-containing protein</fullName>
    </submittedName>
</protein>
<organism evidence="2 3">
    <name type="scientific">Stenotrophobium rhamnosiphilum</name>
    <dbReference type="NCBI Taxonomy" id="2029166"/>
    <lineage>
        <taxon>Bacteria</taxon>
        <taxon>Pseudomonadati</taxon>
        <taxon>Pseudomonadota</taxon>
        <taxon>Gammaproteobacteria</taxon>
        <taxon>Nevskiales</taxon>
        <taxon>Nevskiaceae</taxon>
        <taxon>Stenotrophobium</taxon>
    </lineage>
</organism>
<keyword evidence="1" id="KW-1133">Transmembrane helix</keyword>
<dbReference type="Pfam" id="PF11026">
    <property type="entry name" value="DUF2721"/>
    <property type="match status" value="1"/>
</dbReference>
<feature type="transmembrane region" description="Helical" evidence="1">
    <location>
        <begin position="92"/>
        <end position="111"/>
    </location>
</feature>
<evidence type="ECO:0000313" key="2">
    <source>
        <dbReference type="EMBL" id="PTU32487.1"/>
    </source>
</evidence>
<gene>
    <name evidence="2" type="ORF">CJD38_07545</name>
</gene>
<keyword evidence="3" id="KW-1185">Reference proteome</keyword>
<dbReference type="Proteomes" id="UP000244248">
    <property type="component" value="Unassembled WGS sequence"/>
</dbReference>
<reference evidence="2 3" key="1">
    <citation type="submission" date="2018-04" db="EMBL/GenBank/DDBJ databases">
        <title>Novel species isolated from glacier.</title>
        <authorList>
            <person name="Liu Q."/>
            <person name="Xin Y.-H."/>
        </authorList>
    </citation>
    <scope>NUCLEOTIDE SEQUENCE [LARGE SCALE GENOMIC DNA]</scope>
    <source>
        <strain evidence="2 3">GT1R17</strain>
    </source>
</reference>
<dbReference type="EMBL" id="QANS01000002">
    <property type="protein sequence ID" value="PTU32487.1"/>
    <property type="molecule type" value="Genomic_DNA"/>
</dbReference>
<name>A0A2T5MIS4_9GAMM</name>
<dbReference type="RefSeq" id="WP_107939685.1">
    <property type="nucleotide sequence ID" value="NZ_QANS01000002.1"/>
</dbReference>
<evidence type="ECO:0000313" key="3">
    <source>
        <dbReference type="Proteomes" id="UP000244248"/>
    </source>
</evidence>
<keyword evidence="1" id="KW-0812">Transmembrane</keyword>
<proteinExistence type="predicted"/>